<dbReference type="GO" id="GO:0005524">
    <property type="term" value="F:ATP binding"/>
    <property type="evidence" value="ECO:0007669"/>
    <property type="project" value="UniProtKB-UniRule"/>
</dbReference>
<keyword evidence="6" id="KW-0414">Isoprene biosynthesis</keyword>
<keyword evidence="3 6" id="KW-0547">Nucleotide-binding</keyword>
<dbReference type="GO" id="GO:0019288">
    <property type="term" value="P:isopentenyl diphosphate biosynthetic process, methylerythritol 4-phosphate pathway"/>
    <property type="evidence" value="ECO:0007669"/>
    <property type="project" value="UniProtKB-UniRule"/>
</dbReference>
<evidence type="ECO:0000259" key="7">
    <source>
        <dbReference type="Pfam" id="PF00288"/>
    </source>
</evidence>
<proteinExistence type="inferred from homology"/>
<evidence type="ECO:0000313" key="9">
    <source>
        <dbReference type="Proteomes" id="UP000199227"/>
    </source>
</evidence>
<gene>
    <name evidence="6" type="primary">ispE</name>
    <name evidence="8" type="ORF">SAMN05216234_10820</name>
</gene>
<dbReference type="GO" id="GO:0050515">
    <property type="term" value="F:4-(cytidine 5'-diphospho)-2-C-methyl-D-erythritol kinase activity"/>
    <property type="evidence" value="ECO:0007669"/>
    <property type="project" value="UniProtKB-UniRule"/>
</dbReference>
<evidence type="ECO:0000313" key="8">
    <source>
        <dbReference type="EMBL" id="SFP15860.1"/>
    </source>
</evidence>
<evidence type="ECO:0000256" key="1">
    <source>
        <dbReference type="ARBA" id="ARBA00017473"/>
    </source>
</evidence>
<dbReference type="UniPathway" id="UPA00056">
    <property type="reaction ID" value="UER00094"/>
</dbReference>
<evidence type="ECO:0000256" key="3">
    <source>
        <dbReference type="ARBA" id="ARBA00022741"/>
    </source>
</evidence>
<dbReference type="GO" id="GO:0016114">
    <property type="term" value="P:terpenoid biosynthetic process"/>
    <property type="evidence" value="ECO:0007669"/>
    <property type="project" value="UniProtKB-UniRule"/>
</dbReference>
<dbReference type="SUPFAM" id="SSF55060">
    <property type="entry name" value="GHMP Kinase, C-terminal domain"/>
    <property type="match status" value="1"/>
</dbReference>
<dbReference type="InterPro" id="IPR006204">
    <property type="entry name" value="GHMP_kinase_N_dom"/>
</dbReference>
<evidence type="ECO:0000256" key="6">
    <source>
        <dbReference type="HAMAP-Rule" id="MF_00061"/>
    </source>
</evidence>
<comment type="catalytic activity">
    <reaction evidence="6">
        <text>4-CDP-2-C-methyl-D-erythritol + ATP = 4-CDP-2-C-methyl-D-erythritol 2-phosphate + ADP + H(+)</text>
        <dbReference type="Rhea" id="RHEA:18437"/>
        <dbReference type="ChEBI" id="CHEBI:15378"/>
        <dbReference type="ChEBI" id="CHEBI:30616"/>
        <dbReference type="ChEBI" id="CHEBI:57823"/>
        <dbReference type="ChEBI" id="CHEBI:57919"/>
        <dbReference type="ChEBI" id="CHEBI:456216"/>
        <dbReference type="EC" id="2.7.1.148"/>
    </reaction>
</comment>
<dbReference type="SUPFAM" id="SSF54211">
    <property type="entry name" value="Ribosomal protein S5 domain 2-like"/>
    <property type="match status" value="1"/>
</dbReference>
<evidence type="ECO:0000256" key="4">
    <source>
        <dbReference type="ARBA" id="ARBA00022777"/>
    </source>
</evidence>
<dbReference type="NCBIfam" id="NF003216">
    <property type="entry name" value="PRK04181.1"/>
    <property type="match status" value="1"/>
</dbReference>
<dbReference type="EMBL" id="FOXB01000008">
    <property type="protein sequence ID" value="SFP15860.1"/>
    <property type="molecule type" value="Genomic_DNA"/>
</dbReference>
<evidence type="ECO:0000256" key="5">
    <source>
        <dbReference type="ARBA" id="ARBA00022840"/>
    </source>
</evidence>
<feature type="binding site" evidence="6">
    <location>
        <begin position="98"/>
        <end position="108"/>
    </location>
    <ligand>
        <name>ATP</name>
        <dbReference type="ChEBI" id="CHEBI:30616"/>
    </ligand>
</feature>
<dbReference type="HAMAP" id="MF_00061">
    <property type="entry name" value="IspE"/>
    <property type="match status" value="1"/>
</dbReference>
<dbReference type="PIRSF" id="PIRSF010376">
    <property type="entry name" value="IspE"/>
    <property type="match status" value="1"/>
</dbReference>
<dbReference type="STRING" id="223786.SAMN05216234_10820"/>
<accession>A0A1I5N2E0</accession>
<keyword evidence="5 6" id="KW-0067">ATP-binding</keyword>
<dbReference type="InterPro" id="IPR014721">
    <property type="entry name" value="Ribsml_uS5_D2-typ_fold_subgr"/>
</dbReference>
<sequence length="257" mass="28898">MKIKAPAKVNIFLKITGSRGNYHTLRSRFLRVDELYDTVTFTKKNSNANPYNGFSLECNVNLPGKNTISFAYELLCEKFDIVKKFFKDYKVTLDKKIPAGAGLGGGSSDAAAFLNLCNEVCELNLSLNELAKIGEKIGADVPFFVYNYKSANVEGIGEIVTPFEEEPPKLKLFTPQIHCDTVKVYKTFRKEFFHIADKMSGAKWLETDSTTLLKEHDRESLNDLFPAAISAYPELKTFIKPDYFFSGSGSTFFKLVV</sequence>
<evidence type="ECO:0000256" key="2">
    <source>
        <dbReference type="ARBA" id="ARBA00022679"/>
    </source>
</evidence>
<feature type="active site" evidence="6">
    <location>
        <position position="8"/>
    </location>
</feature>
<dbReference type="Proteomes" id="UP000199227">
    <property type="component" value="Unassembled WGS sequence"/>
</dbReference>
<feature type="active site" evidence="6">
    <location>
        <position position="140"/>
    </location>
</feature>
<dbReference type="Gene3D" id="3.30.70.890">
    <property type="entry name" value="GHMP kinase, C-terminal domain"/>
    <property type="match status" value="1"/>
</dbReference>
<dbReference type="Pfam" id="PF00288">
    <property type="entry name" value="GHMP_kinases_N"/>
    <property type="match status" value="1"/>
</dbReference>
<dbReference type="AlphaFoldDB" id="A0A1I5N2E0"/>
<organism evidence="8 9">
    <name type="scientific">Hydrogenimonas thermophila</name>
    <dbReference type="NCBI Taxonomy" id="223786"/>
    <lineage>
        <taxon>Bacteria</taxon>
        <taxon>Pseudomonadati</taxon>
        <taxon>Campylobacterota</taxon>
        <taxon>Epsilonproteobacteria</taxon>
        <taxon>Campylobacterales</taxon>
        <taxon>Hydrogenimonadaceae</taxon>
        <taxon>Hydrogenimonas</taxon>
    </lineage>
</organism>
<dbReference type="RefSeq" id="WP_245757022.1">
    <property type="nucleotide sequence ID" value="NZ_FOXB01000008.1"/>
</dbReference>
<dbReference type="PANTHER" id="PTHR43527">
    <property type="entry name" value="4-DIPHOSPHOCYTIDYL-2-C-METHYL-D-ERYTHRITOL KINASE, CHLOROPLASTIC"/>
    <property type="match status" value="1"/>
</dbReference>
<keyword evidence="9" id="KW-1185">Reference proteome</keyword>
<dbReference type="InterPro" id="IPR020568">
    <property type="entry name" value="Ribosomal_Su5_D2-typ_SF"/>
</dbReference>
<keyword evidence="4 6" id="KW-0418">Kinase</keyword>
<feature type="domain" description="GHMP kinase N-terminal" evidence="7">
    <location>
        <begin position="66"/>
        <end position="146"/>
    </location>
</feature>
<name>A0A1I5N2E0_9BACT</name>
<comment type="function">
    <text evidence="6">Catalyzes the phosphorylation of the position 2 hydroxy group of 4-diphosphocytidyl-2C-methyl-D-erythritol.</text>
</comment>
<keyword evidence="2 6" id="KW-0808">Transferase</keyword>
<dbReference type="EC" id="2.7.1.148" evidence="6"/>
<protein>
    <recommendedName>
        <fullName evidence="1 6">4-diphosphocytidyl-2-C-methyl-D-erythritol kinase</fullName>
        <shortName evidence="6">CMK</shortName>
        <ecNumber evidence="6">2.7.1.148</ecNumber>
    </recommendedName>
    <alternativeName>
        <fullName evidence="6">4-(cytidine-5'-diphospho)-2-C-methyl-D-erythritol kinase</fullName>
    </alternativeName>
</protein>
<reference evidence="8 9" key="1">
    <citation type="submission" date="2016-10" db="EMBL/GenBank/DDBJ databases">
        <authorList>
            <person name="de Groot N.N."/>
        </authorList>
    </citation>
    <scope>NUCLEOTIDE SEQUENCE [LARGE SCALE GENOMIC DNA]</scope>
    <source>
        <strain evidence="8 9">EP1-55-1</strain>
    </source>
</reference>
<dbReference type="InterPro" id="IPR036554">
    <property type="entry name" value="GHMP_kinase_C_sf"/>
</dbReference>
<dbReference type="InterPro" id="IPR004424">
    <property type="entry name" value="IspE"/>
</dbReference>
<comment type="similarity">
    <text evidence="6">Belongs to the GHMP kinase family. IspE subfamily.</text>
</comment>
<dbReference type="NCBIfam" id="TIGR00154">
    <property type="entry name" value="ispE"/>
    <property type="match status" value="1"/>
</dbReference>
<comment type="pathway">
    <text evidence="6">Isoprenoid biosynthesis; isopentenyl diphosphate biosynthesis via DXP pathway; isopentenyl diphosphate from 1-deoxy-D-xylulose 5-phosphate: step 3/6.</text>
</comment>
<dbReference type="Gene3D" id="3.30.230.10">
    <property type="match status" value="1"/>
</dbReference>
<dbReference type="PANTHER" id="PTHR43527:SF2">
    <property type="entry name" value="4-DIPHOSPHOCYTIDYL-2-C-METHYL-D-ERYTHRITOL KINASE, CHLOROPLASTIC"/>
    <property type="match status" value="1"/>
</dbReference>